<dbReference type="PANTHER" id="PTHR43366:SF1">
    <property type="entry name" value="PYRUVATE SYNTHASE SUBUNIT PORC"/>
    <property type="match status" value="1"/>
</dbReference>
<protein>
    <recommendedName>
        <fullName evidence="1">pyruvate synthase</fullName>
        <ecNumber evidence="1">1.2.7.1</ecNumber>
    </recommendedName>
</protein>
<evidence type="ECO:0000256" key="1">
    <source>
        <dbReference type="ARBA" id="ARBA00012822"/>
    </source>
</evidence>
<evidence type="ECO:0000259" key="4">
    <source>
        <dbReference type="Pfam" id="PF01558"/>
    </source>
</evidence>
<dbReference type="RefSeq" id="WP_147661589.1">
    <property type="nucleotide sequence ID" value="NZ_CP042905.2"/>
</dbReference>
<feature type="domain" description="Pyruvate/ketoisovalerate oxidoreductase catalytic" evidence="4">
    <location>
        <begin position="16"/>
        <end position="195"/>
    </location>
</feature>
<dbReference type="InterPro" id="IPR002869">
    <property type="entry name" value="Pyrv_flavodox_OxRed_cen"/>
</dbReference>
<sequence length="200" mass="21630">MTDEKIIYEVTMHGRGGQGAITAALLLCEIAYADGFKDVLSIPKIGAERRGAPIKAFSKLSPKNEIKNYSATEDADFTIIFDPTLLSIPGVADGIKHGTVLINTNADVDVSIFPKECKIYTVPVTDIALKLNLLASGYPILNVPLLGALTKVKYKDEAGERTLGLHLETIKKIADKKFGSKGILNYEAAVKAAEQVKELR</sequence>
<dbReference type="InterPro" id="IPR011894">
    <property type="entry name" value="PorC_KorC"/>
</dbReference>
<accession>A0A5B9D6I0</accession>
<reference evidence="5 6" key="1">
    <citation type="journal article" date="2020" name="Nature">
        <title>Isolation of an archaeon at the prokaryote-eukaryote interface.</title>
        <authorList>
            <person name="Imachi H."/>
            <person name="Nobu M.K."/>
            <person name="Nakahara N."/>
            <person name="Morono Y."/>
            <person name="Ogawara M."/>
            <person name="Takaki Y."/>
            <person name="Takano Y."/>
            <person name="Uematsu K."/>
            <person name="Ikuta T."/>
            <person name="Ito M."/>
            <person name="Matsui Y."/>
            <person name="Miyazaki M."/>
            <person name="Murata K."/>
            <person name="Saito Y."/>
            <person name="Sakai S."/>
            <person name="Song C."/>
            <person name="Tasumi E."/>
            <person name="Yamanaka Y."/>
            <person name="Yamaguchi T."/>
            <person name="Kamagata Y."/>
            <person name="Tamaki H."/>
            <person name="Takai K."/>
        </authorList>
    </citation>
    <scope>NUCLEOTIDE SEQUENCE [LARGE SCALE GENOMIC DNA]</scope>
    <source>
        <strain evidence="5 6">MK-D1</strain>
    </source>
</reference>
<name>A0A5B9D6I0_9ARCH</name>
<keyword evidence="6" id="KW-1185">Reference proteome</keyword>
<dbReference type="AlphaFoldDB" id="A0A5B9D6I0"/>
<dbReference type="Gene3D" id="3.40.920.10">
    <property type="entry name" value="Pyruvate-ferredoxin oxidoreductase, PFOR, domain III"/>
    <property type="match status" value="1"/>
</dbReference>
<dbReference type="KEGG" id="psyt:DSAG12_00455"/>
<dbReference type="SUPFAM" id="SSF53323">
    <property type="entry name" value="Pyruvate-ferredoxin oxidoreductase, PFOR, domain III"/>
    <property type="match status" value="1"/>
</dbReference>
<gene>
    <name evidence="5" type="ORF">DSAG12_00455</name>
</gene>
<dbReference type="GO" id="GO:0019164">
    <property type="term" value="F:pyruvate synthase activity"/>
    <property type="evidence" value="ECO:0007669"/>
    <property type="project" value="UniProtKB-EC"/>
</dbReference>
<keyword evidence="2" id="KW-0560">Oxidoreductase</keyword>
<dbReference type="NCBIfam" id="TIGR02175">
    <property type="entry name" value="PorC_KorC"/>
    <property type="match status" value="1"/>
</dbReference>
<reference evidence="5 6" key="2">
    <citation type="journal article" date="2024" name="Int. J. Syst. Evol. Microbiol.">
        <title>Promethearchaeum syntrophicum gen. nov., sp. nov., an anaerobic, obligately syntrophic archaeon, the first isolate of the lineage 'Asgard' archaea, and proposal of the new archaeal phylum Promethearchaeota phyl. nov. and kingdom Promethearchaeati regn. nov.</title>
        <authorList>
            <person name="Imachi H."/>
            <person name="Nobu M.K."/>
            <person name="Kato S."/>
            <person name="Takaki Y."/>
            <person name="Miyazaki M."/>
            <person name="Miyata M."/>
            <person name="Ogawara M."/>
            <person name="Saito Y."/>
            <person name="Sakai S."/>
            <person name="Tahara Y.O."/>
            <person name="Takano Y."/>
            <person name="Tasumi E."/>
            <person name="Uematsu K."/>
            <person name="Yoshimura T."/>
            <person name="Itoh T."/>
            <person name="Ohkuma M."/>
            <person name="Takai K."/>
        </authorList>
    </citation>
    <scope>NUCLEOTIDE SEQUENCE [LARGE SCALE GENOMIC DNA]</scope>
    <source>
        <strain evidence="5 6">MK-D1</strain>
    </source>
</reference>
<evidence type="ECO:0000313" key="6">
    <source>
        <dbReference type="Proteomes" id="UP000321408"/>
    </source>
</evidence>
<evidence type="ECO:0000313" key="5">
    <source>
        <dbReference type="EMBL" id="QEE14642.1"/>
    </source>
</evidence>
<evidence type="ECO:0000256" key="2">
    <source>
        <dbReference type="ARBA" id="ARBA00023002"/>
    </source>
</evidence>
<dbReference type="PANTHER" id="PTHR43366">
    <property type="entry name" value="PYRUVATE SYNTHASE SUBUNIT PORC"/>
    <property type="match status" value="1"/>
</dbReference>
<dbReference type="InterPro" id="IPR051626">
    <property type="entry name" value="Oxidoreductase_gamma_subunit"/>
</dbReference>
<comment type="catalytic activity">
    <reaction evidence="3">
        <text>2 oxidized [2Fe-2S]-[ferredoxin] + pyruvate + CoA = 2 reduced [2Fe-2S]-[ferredoxin] + acetyl-CoA + CO2 + H(+)</text>
        <dbReference type="Rhea" id="RHEA:12765"/>
        <dbReference type="Rhea" id="RHEA-COMP:10000"/>
        <dbReference type="Rhea" id="RHEA-COMP:10001"/>
        <dbReference type="ChEBI" id="CHEBI:15361"/>
        <dbReference type="ChEBI" id="CHEBI:15378"/>
        <dbReference type="ChEBI" id="CHEBI:16526"/>
        <dbReference type="ChEBI" id="CHEBI:33737"/>
        <dbReference type="ChEBI" id="CHEBI:33738"/>
        <dbReference type="ChEBI" id="CHEBI:57287"/>
        <dbReference type="ChEBI" id="CHEBI:57288"/>
        <dbReference type="EC" id="1.2.7.1"/>
    </reaction>
</comment>
<organism evidence="5 6">
    <name type="scientific">Promethearchaeum syntrophicum</name>
    <dbReference type="NCBI Taxonomy" id="2594042"/>
    <lineage>
        <taxon>Archaea</taxon>
        <taxon>Promethearchaeati</taxon>
        <taxon>Promethearchaeota</taxon>
        <taxon>Promethearchaeia</taxon>
        <taxon>Promethearchaeales</taxon>
        <taxon>Promethearchaeaceae</taxon>
        <taxon>Promethearchaeum</taxon>
    </lineage>
</organism>
<dbReference type="GeneID" id="41328457"/>
<dbReference type="InterPro" id="IPR019752">
    <property type="entry name" value="Pyrv/ketoisovalerate_OxRed_cat"/>
</dbReference>
<dbReference type="OrthoDB" id="372091at2157"/>
<dbReference type="Proteomes" id="UP000321408">
    <property type="component" value="Chromosome"/>
</dbReference>
<dbReference type="EMBL" id="CP042905">
    <property type="protein sequence ID" value="QEE14642.1"/>
    <property type="molecule type" value="Genomic_DNA"/>
</dbReference>
<evidence type="ECO:0000256" key="3">
    <source>
        <dbReference type="ARBA" id="ARBA00049357"/>
    </source>
</evidence>
<proteinExistence type="predicted"/>
<dbReference type="EC" id="1.2.7.1" evidence="1"/>
<dbReference type="Pfam" id="PF01558">
    <property type="entry name" value="POR"/>
    <property type="match status" value="1"/>
</dbReference>